<keyword evidence="7" id="KW-1185">Reference proteome</keyword>
<name>A0A409YRL3_9AGAR</name>
<keyword evidence="3" id="KW-0862">Zinc</keyword>
<evidence type="ECO:0000256" key="2">
    <source>
        <dbReference type="ARBA" id="ARBA00022771"/>
    </source>
</evidence>
<evidence type="ECO:0000256" key="1">
    <source>
        <dbReference type="ARBA" id="ARBA00022723"/>
    </source>
</evidence>
<proteinExistence type="predicted"/>
<evidence type="ECO:0000259" key="5">
    <source>
        <dbReference type="PROSITE" id="PS50865"/>
    </source>
</evidence>
<comment type="caution">
    <text evidence="6">The sequence shown here is derived from an EMBL/GenBank/DDBJ whole genome shotgun (WGS) entry which is preliminary data.</text>
</comment>
<dbReference type="AlphaFoldDB" id="A0A409YRL3"/>
<dbReference type="InterPro" id="IPR002893">
    <property type="entry name" value="Znf_MYND"/>
</dbReference>
<evidence type="ECO:0000313" key="6">
    <source>
        <dbReference type="EMBL" id="PPR05651.1"/>
    </source>
</evidence>
<dbReference type="GO" id="GO:0008270">
    <property type="term" value="F:zinc ion binding"/>
    <property type="evidence" value="ECO:0007669"/>
    <property type="project" value="UniProtKB-KW"/>
</dbReference>
<gene>
    <name evidence="6" type="ORF">CVT24_002877</name>
</gene>
<accession>A0A409YRL3</accession>
<dbReference type="Gene3D" id="6.10.140.2220">
    <property type="match status" value="1"/>
</dbReference>
<reference evidence="6 7" key="1">
    <citation type="journal article" date="2018" name="Evol. Lett.">
        <title>Horizontal gene cluster transfer increased hallucinogenic mushroom diversity.</title>
        <authorList>
            <person name="Reynolds H.T."/>
            <person name="Vijayakumar V."/>
            <person name="Gluck-Thaler E."/>
            <person name="Korotkin H.B."/>
            <person name="Matheny P.B."/>
            <person name="Slot J.C."/>
        </authorList>
    </citation>
    <scope>NUCLEOTIDE SEQUENCE [LARGE SCALE GENOMIC DNA]</scope>
    <source>
        <strain evidence="6 7">2629</strain>
    </source>
</reference>
<dbReference type="SUPFAM" id="SSF144232">
    <property type="entry name" value="HIT/MYND zinc finger-like"/>
    <property type="match status" value="1"/>
</dbReference>
<dbReference type="PROSITE" id="PS50865">
    <property type="entry name" value="ZF_MYND_2"/>
    <property type="match status" value="1"/>
</dbReference>
<evidence type="ECO:0000313" key="7">
    <source>
        <dbReference type="Proteomes" id="UP000284842"/>
    </source>
</evidence>
<keyword evidence="1" id="KW-0479">Metal-binding</keyword>
<sequence length="593" mass="67048">MSKSGLQKFREFPKPVQHSLVYLFDALKDPKRPNGCSNALRYSLTQIGEHISFYHLTEESDCMAKFNPLWSHLYRFIVAERTDEEFIAMRDKLSHCSCKPANRSFSKQLHDEFARLLPGQNVSSPKDTLAFVTSIGQLLEGIFATTKDIPVVKGVAKEWPTSVSDLLPSGSDAVIRSLLQWQRFVGNLAVIDFFPSIIRLSTSSIYDSIIKYDAMNLLVLEPIRRCLDETIDALAKERNPLRPTSRNTVYTDFHRMATALQGSIETLYQPPIRSNIRMLNGGETRAVQLCSIIRYLFPALQDHIISDADRSSSLASKIAIKGTLLFQFFEMGRPQCPDIPVHPSFVELHKALFHSQLTREQIIRLAHMLSDSDDIDSSPREDTVAVGMVLSHDYKQCAAPGCDKTFKELGARGFQKCSRCSTVGYCSRECQVRHWSLEGEDSIPHKRVCKILGRIVNEWKSGGSGWHAQKWEGCGGQLDSDRQRAQQAELVTLMKKMQKEGRLTKEEVTYLVGWSGQSSFEIADINFKLGDRGDKLGEREKSEKRYPAGYDDYELVLKKVTQLLKAPPPRCIDRANCPDIGSIEELMKNQSIN</sequence>
<feature type="domain" description="MYND-type" evidence="5">
    <location>
        <begin position="402"/>
        <end position="449"/>
    </location>
</feature>
<dbReference type="EMBL" id="NHTK01000776">
    <property type="protein sequence ID" value="PPR05651.1"/>
    <property type="molecule type" value="Genomic_DNA"/>
</dbReference>
<evidence type="ECO:0000256" key="3">
    <source>
        <dbReference type="ARBA" id="ARBA00022833"/>
    </source>
</evidence>
<keyword evidence="2 4" id="KW-0863">Zinc-finger</keyword>
<dbReference type="Pfam" id="PF01753">
    <property type="entry name" value="zf-MYND"/>
    <property type="match status" value="1"/>
</dbReference>
<protein>
    <recommendedName>
        <fullName evidence="5">MYND-type domain-containing protein</fullName>
    </recommendedName>
</protein>
<dbReference type="STRING" id="181874.A0A409YRL3"/>
<dbReference type="InParanoid" id="A0A409YRL3"/>
<evidence type="ECO:0000256" key="4">
    <source>
        <dbReference type="PROSITE-ProRule" id="PRU00134"/>
    </source>
</evidence>
<dbReference type="Proteomes" id="UP000284842">
    <property type="component" value="Unassembled WGS sequence"/>
</dbReference>
<dbReference type="OrthoDB" id="2998255at2759"/>
<organism evidence="6 7">
    <name type="scientific">Panaeolus cyanescens</name>
    <dbReference type="NCBI Taxonomy" id="181874"/>
    <lineage>
        <taxon>Eukaryota</taxon>
        <taxon>Fungi</taxon>
        <taxon>Dikarya</taxon>
        <taxon>Basidiomycota</taxon>
        <taxon>Agaricomycotina</taxon>
        <taxon>Agaricomycetes</taxon>
        <taxon>Agaricomycetidae</taxon>
        <taxon>Agaricales</taxon>
        <taxon>Agaricineae</taxon>
        <taxon>Galeropsidaceae</taxon>
        <taxon>Panaeolus</taxon>
    </lineage>
</organism>